<gene>
    <name evidence="2" type="ordered locus">FraEuI1c_0220</name>
</gene>
<dbReference type="HOGENOM" id="CLU_3310200_0_0_11"/>
<dbReference type="EMBL" id="CP002299">
    <property type="protein sequence ID" value="ADP78308.1"/>
    <property type="molecule type" value="Genomic_DNA"/>
</dbReference>
<dbReference type="AlphaFoldDB" id="E3J617"/>
<dbReference type="STRING" id="298654.FraEuI1c_0220"/>
<proteinExistence type="predicted"/>
<evidence type="ECO:0000313" key="3">
    <source>
        <dbReference type="Proteomes" id="UP000002484"/>
    </source>
</evidence>
<dbReference type="KEGG" id="fri:FraEuI1c_0220"/>
<evidence type="ECO:0000313" key="2">
    <source>
        <dbReference type="EMBL" id="ADP78308.1"/>
    </source>
</evidence>
<name>E3J617_PSEI1</name>
<protein>
    <submittedName>
        <fullName evidence="2">Uncharacterized protein</fullName>
    </submittedName>
</protein>
<organism evidence="2 3">
    <name type="scientific">Pseudofrankia inefficax (strain DSM 45817 / CECT 9037 / DDB 130130 / EuI1c)</name>
    <name type="common">Frankia inefficax</name>
    <dbReference type="NCBI Taxonomy" id="298654"/>
    <lineage>
        <taxon>Bacteria</taxon>
        <taxon>Bacillati</taxon>
        <taxon>Actinomycetota</taxon>
        <taxon>Actinomycetes</taxon>
        <taxon>Frankiales</taxon>
        <taxon>Frankiaceae</taxon>
        <taxon>Pseudofrankia</taxon>
    </lineage>
</organism>
<dbReference type="InParanoid" id="E3J617"/>
<reference evidence="2 3" key="1">
    <citation type="submission" date="2010-10" db="EMBL/GenBank/DDBJ databases">
        <title>Complete sequence of Frankia sp. EuI1c.</title>
        <authorList>
            <consortium name="US DOE Joint Genome Institute"/>
            <person name="Lucas S."/>
            <person name="Copeland A."/>
            <person name="Lapidus A."/>
            <person name="Cheng J.-F."/>
            <person name="Bruce D."/>
            <person name="Goodwin L."/>
            <person name="Pitluck S."/>
            <person name="Chertkov O."/>
            <person name="Detter J.C."/>
            <person name="Han C."/>
            <person name="Tapia R."/>
            <person name="Land M."/>
            <person name="Hauser L."/>
            <person name="Jeffries C."/>
            <person name="Kyrpides N."/>
            <person name="Ivanova N."/>
            <person name="Mikhailova N."/>
            <person name="Beauchemin N."/>
            <person name="Sen A."/>
            <person name="Sur S.A."/>
            <person name="Gtari M."/>
            <person name="Wall L."/>
            <person name="Tisa L."/>
            <person name="Woyke T."/>
        </authorList>
    </citation>
    <scope>NUCLEOTIDE SEQUENCE [LARGE SCALE GENOMIC DNA]</scope>
    <source>
        <strain evidence="3">DSM 45817 / CECT 9037 / EuI1c</strain>
    </source>
</reference>
<feature type="compositionally biased region" description="Basic residues" evidence="1">
    <location>
        <begin position="29"/>
        <end position="39"/>
    </location>
</feature>
<sequence length="39" mass="4318">MLPAGPLAAGRREPDRHGIAGESIPLTRNHCRRTRPSNR</sequence>
<accession>E3J617</accession>
<feature type="region of interest" description="Disordered" evidence="1">
    <location>
        <begin position="1"/>
        <end position="39"/>
    </location>
</feature>
<dbReference type="Proteomes" id="UP000002484">
    <property type="component" value="Chromosome"/>
</dbReference>
<evidence type="ECO:0000256" key="1">
    <source>
        <dbReference type="SAM" id="MobiDB-lite"/>
    </source>
</evidence>
<keyword evidence="3" id="KW-1185">Reference proteome</keyword>
<feature type="compositionally biased region" description="Basic and acidic residues" evidence="1">
    <location>
        <begin position="10"/>
        <end position="19"/>
    </location>
</feature>